<evidence type="ECO:0000313" key="3">
    <source>
        <dbReference type="EMBL" id="CAG5104940.1"/>
    </source>
</evidence>
<dbReference type="EMBL" id="OU015566">
    <property type="protein sequence ID" value="CAG5104928.1"/>
    <property type="molecule type" value="Genomic_DNA"/>
</dbReference>
<proteinExistence type="predicted"/>
<dbReference type="Proteomes" id="UP001158576">
    <property type="component" value="Chromosome 1"/>
</dbReference>
<name>A0ABN7STQ5_OIKDI</name>
<evidence type="ECO:0000313" key="4">
    <source>
        <dbReference type="Proteomes" id="UP001158576"/>
    </source>
</evidence>
<evidence type="ECO:0000313" key="1">
    <source>
        <dbReference type="EMBL" id="CAG5104928.1"/>
    </source>
</evidence>
<protein>
    <submittedName>
        <fullName evidence="1">Oidioi.mRNA.OKI2018_I69.chr1.g1679.t1.cds</fullName>
    </submittedName>
    <submittedName>
        <fullName evidence="2">Oidioi.mRNA.OKI2018_I69.chr1.g1685.t1.cds</fullName>
    </submittedName>
    <submittedName>
        <fullName evidence="3">Oidioi.mRNA.OKI2018_I69.chr1.g1690.t1.cds</fullName>
    </submittedName>
</protein>
<evidence type="ECO:0000313" key="2">
    <source>
        <dbReference type="EMBL" id="CAG5104934.1"/>
    </source>
</evidence>
<accession>A0ABN7STQ5</accession>
<gene>
    <name evidence="1" type="ORF">OKIOD_LOCUS10444</name>
    <name evidence="2" type="ORF">OKIOD_LOCUS10450</name>
    <name evidence="3" type="ORF">OKIOD_LOCUS10455</name>
</gene>
<dbReference type="EMBL" id="OU015566">
    <property type="protein sequence ID" value="CAG5104934.1"/>
    <property type="molecule type" value="Genomic_DNA"/>
</dbReference>
<organism evidence="2 4">
    <name type="scientific">Oikopleura dioica</name>
    <name type="common">Tunicate</name>
    <dbReference type="NCBI Taxonomy" id="34765"/>
    <lineage>
        <taxon>Eukaryota</taxon>
        <taxon>Metazoa</taxon>
        <taxon>Chordata</taxon>
        <taxon>Tunicata</taxon>
        <taxon>Appendicularia</taxon>
        <taxon>Copelata</taxon>
        <taxon>Oikopleuridae</taxon>
        <taxon>Oikopleura</taxon>
    </lineage>
</organism>
<dbReference type="EMBL" id="OU015566">
    <property type="protein sequence ID" value="CAG5104940.1"/>
    <property type="molecule type" value="Genomic_DNA"/>
</dbReference>
<keyword evidence="4" id="KW-1185">Reference proteome</keyword>
<sequence length="81" mass="8972">MSAINDFYDKLRPDQVTKFRSILDDLRGAYDNLDSAQKEFFESKYSDGSAADCPVVKLIGNAGAFDKEATTDGQSHFCVLL</sequence>
<reference evidence="2 4" key="1">
    <citation type="submission" date="2021-04" db="EMBL/GenBank/DDBJ databases">
        <authorList>
            <person name="Bliznina A."/>
        </authorList>
    </citation>
    <scope>NUCLEOTIDE SEQUENCE [LARGE SCALE GENOMIC DNA]</scope>
</reference>